<evidence type="ECO:0008006" key="2">
    <source>
        <dbReference type="Google" id="ProtNLM"/>
    </source>
</evidence>
<dbReference type="AlphaFoldDB" id="A0AA49GNC5"/>
<dbReference type="InterPro" id="IPR032710">
    <property type="entry name" value="NTF2-like_dom_sf"/>
</dbReference>
<sequence>MNVNQNPFPLTDPDRRALWEMLVERDIQAFIAQDWSRVAPDFIEENFMGIDARFLRNPDSWQLTFPNLETYQVAWLQQAKDFAQTEWAEDTEQALYEATDLRDIAIVGDRALLHKKFDGSIRRKDGEVDRLNWQTLYRCRKLQGTWKIAGFIGYLPNPLE</sequence>
<protein>
    <recommendedName>
        <fullName evidence="2">SnoaL-like domain-containing protein</fullName>
    </recommendedName>
</protein>
<proteinExistence type="predicted"/>
<dbReference type="EMBL" id="CP120682">
    <property type="protein sequence ID" value="WKN38030.1"/>
    <property type="molecule type" value="Genomic_DNA"/>
</dbReference>
<dbReference type="SUPFAM" id="SSF54427">
    <property type="entry name" value="NTF2-like"/>
    <property type="match status" value="1"/>
</dbReference>
<organism evidence="1">
    <name type="scientific">Roseihalotalea indica</name>
    <dbReference type="NCBI Taxonomy" id="2867963"/>
    <lineage>
        <taxon>Bacteria</taxon>
        <taxon>Pseudomonadati</taxon>
        <taxon>Bacteroidota</taxon>
        <taxon>Cytophagia</taxon>
        <taxon>Cytophagales</taxon>
        <taxon>Catalimonadaceae</taxon>
        <taxon>Roseihalotalea</taxon>
    </lineage>
</organism>
<name>A0AA49GNC5_9BACT</name>
<evidence type="ECO:0000313" key="1">
    <source>
        <dbReference type="EMBL" id="WKN38030.1"/>
    </source>
</evidence>
<reference evidence="1" key="1">
    <citation type="journal article" date="2023" name="Comput. Struct. Biotechnol. J.">
        <title>Discovery of a novel marine Bacteroidetes with a rich repertoire of carbohydrate-active enzymes.</title>
        <authorList>
            <person name="Chen B."/>
            <person name="Liu G."/>
            <person name="Chen Q."/>
            <person name="Wang H."/>
            <person name="Liu L."/>
            <person name="Tang K."/>
        </authorList>
    </citation>
    <scope>NUCLEOTIDE SEQUENCE</scope>
    <source>
        <strain evidence="1">TK19036</strain>
    </source>
</reference>
<accession>A0AA49GNC5</accession>
<reference evidence="1" key="2">
    <citation type="journal article" date="2024" name="Antonie Van Leeuwenhoek">
        <title>Roseihalotalea indica gen. nov., sp. nov., a halophilic Bacteroidetes from mesopelagic Southwest Indian Ocean with higher carbohydrate metabolic potential.</title>
        <authorList>
            <person name="Chen B."/>
            <person name="Zhang M."/>
            <person name="Lin D."/>
            <person name="Ye J."/>
            <person name="Tang K."/>
        </authorList>
    </citation>
    <scope>NUCLEOTIDE SEQUENCE</scope>
    <source>
        <strain evidence="1">TK19036</strain>
    </source>
</reference>
<gene>
    <name evidence="1" type="ORF">K4G66_04825</name>
</gene>